<keyword evidence="2" id="KW-1003">Cell membrane</keyword>
<keyword evidence="4 6" id="KW-1133">Transmembrane helix</keyword>
<evidence type="ECO:0000256" key="6">
    <source>
        <dbReference type="SAM" id="Phobius"/>
    </source>
</evidence>
<name>A0A124DYZ8_PAEAM</name>
<dbReference type="PANTHER" id="PTHR30249:SF17">
    <property type="entry name" value="HOLIN-LIKE PROTEIN CIDB"/>
    <property type="match status" value="1"/>
</dbReference>
<evidence type="ECO:0000256" key="3">
    <source>
        <dbReference type="ARBA" id="ARBA00022692"/>
    </source>
</evidence>
<evidence type="ECO:0000256" key="1">
    <source>
        <dbReference type="ARBA" id="ARBA00004651"/>
    </source>
</evidence>
<evidence type="ECO:0008006" key="9">
    <source>
        <dbReference type="Google" id="ProtNLM"/>
    </source>
</evidence>
<evidence type="ECO:0000313" key="8">
    <source>
        <dbReference type="Proteomes" id="UP000069697"/>
    </source>
</evidence>
<gene>
    <name evidence="7" type="ORF">PAHA3_5969</name>
</gene>
<dbReference type="InterPro" id="IPR007300">
    <property type="entry name" value="CidB/LrgB"/>
</dbReference>
<reference evidence="8" key="2">
    <citation type="submission" date="2016-01" db="EMBL/GenBank/DDBJ databases">
        <title>Draft Genome Sequence of Paenibacillus amylolyticus Heshi-A3 that Was Isolated from Fermented Rice Bran with Aging Salted Mackerel, Which Was Named Heshiko as Traditional Fermented Seafood in Japan.</title>
        <authorList>
            <person name="Akuzawa S."/>
            <person name="Nakagawa J."/>
            <person name="Kanekatsu T."/>
            <person name="Kubota E."/>
            <person name="Ohtake R."/>
            <person name="Suzuki T."/>
            <person name="Kanesaki Y."/>
        </authorList>
    </citation>
    <scope>NUCLEOTIDE SEQUENCE [LARGE SCALE GENOMIC DNA]</scope>
    <source>
        <strain evidence="8">Heshi-A3</strain>
    </source>
</reference>
<feature type="transmembrane region" description="Helical" evidence="6">
    <location>
        <begin position="63"/>
        <end position="79"/>
    </location>
</feature>
<evidence type="ECO:0000256" key="2">
    <source>
        <dbReference type="ARBA" id="ARBA00022475"/>
    </source>
</evidence>
<sequence>MSAFILGIGMIALTIAVYIPATRLYKRLKWPILMPVLTTTAILILILVISGIKLDTYMLGGKWIQELLGPAVVSLAFPLSRHLHVLKQNIIPIVGGTIGGSITGIATGALIAILLGYPQEMVIALLPKSVTTPVAIQLADQVGGNASFTSLFVMIAGFSGILLGPMLLKWAKVRSEHAYGIGLGSASHALGMARSFEYGENAVALSSVSMIVSAIAGSIMLPLWVWMIYG</sequence>
<feature type="transmembrane region" description="Helical" evidence="6">
    <location>
        <begin position="32"/>
        <end position="51"/>
    </location>
</feature>
<protein>
    <recommendedName>
        <fullName evidence="9">LrgB family protein</fullName>
    </recommendedName>
</protein>
<keyword evidence="5 6" id="KW-0472">Membrane</keyword>
<dbReference type="RefSeq" id="WP_062838103.1">
    <property type="nucleotide sequence ID" value="NZ_BCNV01000013.1"/>
</dbReference>
<evidence type="ECO:0000313" key="7">
    <source>
        <dbReference type="EMBL" id="GAS85818.1"/>
    </source>
</evidence>
<dbReference type="GO" id="GO:0005886">
    <property type="term" value="C:plasma membrane"/>
    <property type="evidence" value="ECO:0007669"/>
    <property type="project" value="UniProtKB-SubCell"/>
</dbReference>
<organism evidence="7 8">
    <name type="scientific">Paenibacillus amylolyticus</name>
    <dbReference type="NCBI Taxonomy" id="1451"/>
    <lineage>
        <taxon>Bacteria</taxon>
        <taxon>Bacillati</taxon>
        <taxon>Bacillota</taxon>
        <taxon>Bacilli</taxon>
        <taxon>Bacillales</taxon>
        <taxon>Paenibacillaceae</taxon>
        <taxon>Paenibacillus</taxon>
    </lineage>
</organism>
<proteinExistence type="predicted"/>
<accession>A0A124DYZ8</accession>
<dbReference type="AlphaFoldDB" id="A0A124DYZ8"/>
<dbReference type="Pfam" id="PF04172">
    <property type="entry name" value="LrgB"/>
    <property type="match status" value="1"/>
</dbReference>
<feature type="transmembrane region" description="Helical" evidence="6">
    <location>
        <begin position="148"/>
        <end position="168"/>
    </location>
</feature>
<comment type="subcellular location">
    <subcellularLocation>
        <location evidence="1">Cell membrane</location>
        <topology evidence="1">Multi-pass membrane protein</topology>
    </subcellularLocation>
</comment>
<dbReference type="EMBL" id="BCNV01000013">
    <property type="protein sequence ID" value="GAS85818.1"/>
    <property type="molecule type" value="Genomic_DNA"/>
</dbReference>
<keyword evidence="3 6" id="KW-0812">Transmembrane</keyword>
<evidence type="ECO:0000256" key="5">
    <source>
        <dbReference type="ARBA" id="ARBA00023136"/>
    </source>
</evidence>
<reference evidence="7 8" key="1">
    <citation type="journal article" date="2016" name="Genome Announc.">
        <title>Draft Genome Sequence of Paenibacillus amylolyticus Heshi-A3, Isolated from Fermented Rice Bran in a Japanese Fermented Seafood Dish.</title>
        <authorList>
            <person name="Akuzawa S."/>
            <person name="Nagaoka J."/>
            <person name="Kanekatsu M."/>
            <person name="Kubota E."/>
            <person name="Ohtake R."/>
            <person name="Suzuki T."/>
            <person name="Kanesaki Y."/>
        </authorList>
    </citation>
    <scope>NUCLEOTIDE SEQUENCE [LARGE SCALE GENOMIC DNA]</scope>
    <source>
        <strain evidence="7 8">Heshi-A3</strain>
    </source>
</reference>
<feature type="transmembrane region" description="Helical" evidence="6">
    <location>
        <begin position="91"/>
        <end position="117"/>
    </location>
</feature>
<evidence type="ECO:0000256" key="4">
    <source>
        <dbReference type="ARBA" id="ARBA00022989"/>
    </source>
</evidence>
<dbReference type="Proteomes" id="UP000069697">
    <property type="component" value="Unassembled WGS sequence"/>
</dbReference>
<feature type="transmembrane region" description="Helical" evidence="6">
    <location>
        <begin position="6"/>
        <end position="25"/>
    </location>
</feature>
<comment type="caution">
    <text evidence="7">The sequence shown here is derived from an EMBL/GenBank/DDBJ whole genome shotgun (WGS) entry which is preliminary data.</text>
</comment>
<feature type="transmembrane region" description="Helical" evidence="6">
    <location>
        <begin position="202"/>
        <end position="229"/>
    </location>
</feature>
<dbReference type="PANTHER" id="PTHR30249">
    <property type="entry name" value="PUTATIVE SEROTONIN TRANSPORTER"/>
    <property type="match status" value="1"/>
</dbReference>